<keyword evidence="4 6" id="KW-0862">Zinc</keyword>
<evidence type="ECO:0000256" key="7">
    <source>
        <dbReference type="SAM" id="Coils"/>
    </source>
</evidence>
<evidence type="ECO:0000256" key="8">
    <source>
        <dbReference type="SAM" id="MobiDB-lite"/>
    </source>
</evidence>
<dbReference type="GO" id="GO:0008270">
    <property type="term" value="F:zinc ion binding"/>
    <property type="evidence" value="ECO:0007669"/>
    <property type="project" value="UniProtKB-UniRule"/>
</dbReference>
<name>A0AAN7FP07_QUERU</name>
<feature type="compositionally biased region" description="Basic and acidic residues" evidence="8">
    <location>
        <begin position="13"/>
        <end position="24"/>
    </location>
</feature>
<evidence type="ECO:0000256" key="2">
    <source>
        <dbReference type="ARBA" id="ARBA00022723"/>
    </source>
</evidence>
<evidence type="ECO:0000256" key="5">
    <source>
        <dbReference type="PROSITE-ProRule" id="PRU00325"/>
    </source>
</evidence>
<dbReference type="PANTHER" id="PTHR31669:SF283">
    <property type="entry name" value="PROTEIN FAR1-RELATED SEQUENCE"/>
    <property type="match status" value="1"/>
</dbReference>
<dbReference type="GO" id="GO:0005634">
    <property type="term" value="C:nucleus"/>
    <property type="evidence" value="ECO:0007669"/>
    <property type="project" value="UniProtKB-SubCell"/>
</dbReference>
<feature type="domain" description="SWIM-type" evidence="9">
    <location>
        <begin position="560"/>
        <end position="596"/>
    </location>
</feature>
<keyword evidence="2 6" id="KW-0479">Metal-binding</keyword>
<keyword evidence="7" id="KW-0175">Coiled coil</keyword>
<sequence length="891" mass="102967">MEEEITSASRLVELNEHNSDNKMKDTMDLENNELNEANVENEKEETRMVEDKVEDPCVGMLFGSIDDIMEYFTRYGNKKGFAVVKRTSRKGNDGEVESLTVACNRAGKQQIKASNSLKAQPQSRTGCKAHFNMIRCLDGWILKSMELDHNHGLSPSKTRFYKCNRVLKPHVKRQLELNAKAGIKMNKSFNSLVVEAGGHENLPFLEKDCRNHMDKVKRLELGEGDAVAMNKYFLKMQADNSNFFYMMDFTEDGRLKNVFWADARSREAFKEFGDVVTFDTTYLVNKYSMPFAPFVGVNHHGQSILLGCGLISGEDTDTFRWLFESWLTCMSGVPPSAIITDQDKAMKKAIHIVFPKARHRWCLWHILKKLPEKFKGYREYKSIKFCLKNVVYDSLTKEEFEERWGRFIEKYHLESHEWLLELYNERYYWVPAFVKDTFWAGMSTTQRSESINAFFDGYVHHQTTLKEFVEQYDKALAKNVVNENTEDFNSFQSSIPCFTHYAMEKQFQSVYTTAKYKEFRKELLGKVCCNFSSCKEDGVISEYEIREDGAFGENSQHATFLVYFNKDTNEVNCNCRFFEFRGILCRHQITVLFHMKIDQVPNKYILKRWCKNIKRSHTKVRINYDNRVVKPETQRFDKMYKVFNEVADLAVDSEDKCEKVVARILELKGEFKQEKLVYGNNEPISAGIPTDSTSCGDDLAISKETKNILDPIVVRQKGRPPSKRKQSIVEKVVRKKEERKKKKKTKIATKVENVSCTTPTMGLRVLGVQKSFNLNELELQQSQQIGKENYEESIMWPNINCPPNIIGMSPYYGLPNMLQGGNSPFQSSMIRQVVGMQPFSYHENTSQDDSPLQKACYDLSNEHPSNSIGKFGTNDVTKDGNPKLHEDGRGI</sequence>
<feature type="region of interest" description="Disordered" evidence="8">
    <location>
        <begin position="1"/>
        <end position="24"/>
    </location>
</feature>
<dbReference type="GO" id="GO:0006355">
    <property type="term" value="P:regulation of DNA-templated transcription"/>
    <property type="evidence" value="ECO:0007669"/>
    <property type="project" value="UniProtKB-UniRule"/>
</dbReference>
<evidence type="ECO:0000259" key="9">
    <source>
        <dbReference type="PROSITE" id="PS50966"/>
    </source>
</evidence>
<feature type="compositionally biased region" description="Basic and acidic residues" evidence="8">
    <location>
        <begin position="727"/>
        <end position="736"/>
    </location>
</feature>
<evidence type="ECO:0000313" key="10">
    <source>
        <dbReference type="EMBL" id="KAK4594751.1"/>
    </source>
</evidence>
<gene>
    <name evidence="10" type="ORF">RGQ29_018453</name>
</gene>
<evidence type="ECO:0000256" key="3">
    <source>
        <dbReference type="ARBA" id="ARBA00022771"/>
    </source>
</evidence>
<evidence type="ECO:0000256" key="6">
    <source>
        <dbReference type="RuleBase" id="RU367018"/>
    </source>
</evidence>
<dbReference type="Pfam" id="PF03101">
    <property type="entry name" value="FAR1"/>
    <property type="match status" value="1"/>
</dbReference>
<evidence type="ECO:0000313" key="11">
    <source>
        <dbReference type="Proteomes" id="UP001324115"/>
    </source>
</evidence>
<organism evidence="10 11">
    <name type="scientific">Quercus rubra</name>
    <name type="common">Northern red oak</name>
    <name type="synonym">Quercus borealis</name>
    <dbReference type="NCBI Taxonomy" id="3512"/>
    <lineage>
        <taxon>Eukaryota</taxon>
        <taxon>Viridiplantae</taxon>
        <taxon>Streptophyta</taxon>
        <taxon>Embryophyta</taxon>
        <taxon>Tracheophyta</taxon>
        <taxon>Spermatophyta</taxon>
        <taxon>Magnoliopsida</taxon>
        <taxon>eudicotyledons</taxon>
        <taxon>Gunneridae</taxon>
        <taxon>Pentapetalae</taxon>
        <taxon>rosids</taxon>
        <taxon>fabids</taxon>
        <taxon>Fagales</taxon>
        <taxon>Fagaceae</taxon>
        <taxon>Quercus</taxon>
    </lineage>
</organism>
<comment type="subcellular location">
    <subcellularLocation>
        <location evidence="6">Nucleus</location>
    </subcellularLocation>
</comment>
<dbReference type="InterPro" id="IPR018289">
    <property type="entry name" value="MULE_transposase_dom"/>
</dbReference>
<dbReference type="EMBL" id="JAXUIC010000004">
    <property type="protein sequence ID" value="KAK4594751.1"/>
    <property type="molecule type" value="Genomic_DNA"/>
</dbReference>
<evidence type="ECO:0000256" key="4">
    <source>
        <dbReference type="ARBA" id="ARBA00022833"/>
    </source>
</evidence>
<comment type="function">
    <text evidence="6">Putative transcription activator involved in regulating light control of development.</text>
</comment>
<dbReference type="Proteomes" id="UP001324115">
    <property type="component" value="Unassembled WGS sequence"/>
</dbReference>
<dbReference type="InterPro" id="IPR006564">
    <property type="entry name" value="Znf_PMZ"/>
</dbReference>
<accession>A0AAN7FP07</accession>
<dbReference type="Pfam" id="PF04434">
    <property type="entry name" value="SWIM"/>
    <property type="match status" value="1"/>
</dbReference>
<keyword evidence="11" id="KW-1185">Reference proteome</keyword>
<keyword evidence="3 5" id="KW-0863">Zinc-finger</keyword>
<dbReference type="InterPro" id="IPR004330">
    <property type="entry name" value="FAR1_DNA_bnd_dom"/>
</dbReference>
<proteinExistence type="inferred from homology"/>
<dbReference type="SMART" id="SM00575">
    <property type="entry name" value="ZnF_PMZ"/>
    <property type="match status" value="1"/>
</dbReference>
<dbReference type="PROSITE" id="PS50966">
    <property type="entry name" value="ZF_SWIM"/>
    <property type="match status" value="1"/>
</dbReference>
<feature type="region of interest" description="Disordered" evidence="8">
    <location>
        <begin position="842"/>
        <end position="891"/>
    </location>
</feature>
<dbReference type="Pfam" id="PF10551">
    <property type="entry name" value="MULE"/>
    <property type="match status" value="1"/>
</dbReference>
<dbReference type="InterPro" id="IPR007527">
    <property type="entry name" value="Znf_SWIM"/>
</dbReference>
<feature type="compositionally biased region" description="Basic residues" evidence="8">
    <location>
        <begin position="717"/>
        <end position="726"/>
    </location>
</feature>
<comment type="caution">
    <text evidence="10">The sequence shown here is derived from an EMBL/GenBank/DDBJ whole genome shotgun (WGS) entry which is preliminary data.</text>
</comment>
<dbReference type="PANTHER" id="PTHR31669">
    <property type="entry name" value="PROTEIN FAR1-RELATED SEQUENCE 10-RELATED"/>
    <property type="match status" value="1"/>
</dbReference>
<dbReference type="InterPro" id="IPR031052">
    <property type="entry name" value="FHY3/FAR1"/>
</dbReference>
<feature type="coiled-coil region" evidence="7">
    <location>
        <begin position="24"/>
        <end position="54"/>
    </location>
</feature>
<feature type="compositionally biased region" description="Basic and acidic residues" evidence="8">
    <location>
        <begin position="876"/>
        <end position="891"/>
    </location>
</feature>
<feature type="region of interest" description="Disordered" evidence="8">
    <location>
        <begin position="717"/>
        <end position="744"/>
    </location>
</feature>
<reference evidence="10 11" key="1">
    <citation type="journal article" date="2023" name="G3 (Bethesda)">
        <title>A haplotype-resolved chromosome-scale genome for Quercus rubra L. provides insights into the genetics of adaptive traits for red oak species.</title>
        <authorList>
            <person name="Kapoor B."/>
            <person name="Jenkins J."/>
            <person name="Schmutz J."/>
            <person name="Zhebentyayeva T."/>
            <person name="Kuelheim C."/>
            <person name="Coggeshall M."/>
            <person name="Heim C."/>
            <person name="Lasky J.R."/>
            <person name="Leites L."/>
            <person name="Islam-Faridi N."/>
            <person name="Romero-Severson J."/>
            <person name="DeLeo V.L."/>
            <person name="Lucas S.M."/>
            <person name="Lazic D."/>
            <person name="Gailing O."/>
            <person name="Carlson J."/>
            <person name="Staton M."/>
        </authorList>
    </citation>
    <scope>NUCLEOTIDE SEQUENCE [LARGE SCALE GENOMIC DNA]</scope>
    <source>
        <strain evidence="10">Pseudo-F2</strain>
    </source>
</reference>
<comment type="similarity">
    <text evidence="1 6">Belongs to the FHY3/FAR1 family.</text>
</comment>
<keyword evidence="6" id="KW-0539">Nucleus</keyword>
<dbReference type="AlphaFoldDB" id="A0AAN7FP07"/>
<protein>
    <recommendedName>
        <fullName evidence="6">Protein FAR1-RELATED SEQUENCE</fullName>
    </recommendedName>
</protein>
<evidence type="ECO:0000256" key="1">
    <source>
        <dbReference type="ARBA" id="ARBA00005889"/>
    </source>
</evidence>